<keyword evidence="1" id="KW-0472">Membrane</keyword>
<dbReference type="InterPro" id="IPR050768">
    <property type="entry name" value="UPF0353/GerABKA_families"/>
</dbReference>
<sequence length="359" mass="39445">MLDRGFHFDQPLWFLGLLLIPPVAIWLARSAAQAARAPIHRYADPHLLPHLTGTRDLSAPERWGRFLRWSLLWTLLLTAMAGPRWDYTDLRLFHPGNNLLVLLDVSRSMLAEDVSPNRLGRARQELQDLIVQNRQVRLGLIVFATVPHVLAPITEDTTSLLNALPALSADLASPGLQGSSLTRALMRAENLLAGLPEESARAVLLISDGDFDEPGLREQVSRLAEQGVRLHVLGVGTASGATVPAPQGGVIVDPSDPQRQPVRSVLNEALLEGLAQAGGGLYRRADYRDGDTQAILEAATVSRLPPEASDARTRIWNERYWLLVLLVGALLLPQFRELARRPARRPTDQQSARSPSPNA</sequence>
<dbReference type="PANTHER" id="PTHR22550">
    <property type="entry name" value="SPORE GERMINATION PROTEIN"/>
    <property type="match status" value="1"/>
</dbReference>
<evidence type="ECO:0000259" key="2">
    <source>
        <dbReference type="PROSITE" id="PS50234"/>
    </source>
</evidence>
<reference evidence="3 4" key="1">
    <citation type="submission" date="2020-06" db="EMBL/GenBank/DDBJ databases">
        <title>Whole-genome sequence of Allochromatium humboldtianum DSM 21881, type strain.</title>
        <authorList>
            <person name="Kyndt J.A."/>
            <person name="Meyer T.E."/>
        </authorList>
    </citation>
    <scope>NUCLEOTIDE SEQUENCE [LARGE SCALE GENOMIC DNA]</scope>
    <source>
        <strain evidence="3 4">DSM 21881</strain>
    </source>
</reference>
<feature type="transmembrane region" description="Helical" evidence="1">
    <location>
        <begin position="66"/>
        <end position="85"/>
    </location>
</feature>
<dbReference type="InterPro" id="IPR002035">
    <property type="entry name" value="VWF_A"/>
</dbReference>
<evidence type="ECO:0000313" key="3">
    <source>
        <dbReference type="EMBL" id="NVZ10703.1"/>
    </source>
</evidence>
<dbReference type="SUPFAM" id="SSF53300">
    <property type="entry name" value="vWA-like"/>
    <property type="match status" value="1"/>
</dbReference>
<proteinExistence type="predicted"/>
<dbReference type="AlphaFoldDB" id="A0A850RP57"/>
<dbReference type="PROSITE" id="PS50234">
    <property type="entry name" value="VWFA"/>
    <property type="match status" value="1"/>
</dbReference>
<accession>A0A850RP57</accession>
<dbReference type="RefSeq" id="WP_176977431.1">
    <property type="nucleotide sequence ID" value="NZ_JABZEO010000011.1"/>
</dbReference>
<dbReference type="EMBL" id="JABZEO010000011">
    <property type="protein sequence ID" value="NVZ10703.1"/>
    <property type="molecule type" value="Genomic_DNA"/>
</dbReference>
<protein>
    <submittedName>
        <fullName evidence="3">VWA domain-containing protein</fullName>
    </submittedName>
</protein>
<comment type="caution">
    <text evidence="3">The sequence shown here is derived from an EMBL/GenBank/DDBJ whole genome shotgun (WGS) entry which is preliminary data.</text>
</comment>
<evidence type="ECO:0000256" key="1">
    <source>
        <dbReference type="SAM" id="Phobius"/>
    </source>
</evidence>
<dbReference type="PANTHER" id="PTHR22550:SF14">
    <property type="entry name" value="VWFA DOMAIN-CONTAINING PROTEIN"/>
    <property type="match status" value="1"/>
</dbReference>
<dbReference type="Pfam" id="PF13519">
    <property type="entry name" value="VWA_2"/>
    <property type="match status" value="1"/>
</dbReference>
<dbReference type="Gene3D" id="3.40.50.410">
    <property type="entry name" value="von Willebrand factor, type A domain"/>
    <property type="match status" value="1"/>
</dbReference>
<keyword evidence="4" id="KW-1185">Reference proteome</keyword>
<organism evidence="3 4">
    <name type="scientific">Allochromatium humboldtianum</name>
    <dbReference type="NCBI Taxonomy" id="504901"/>
    <lineage>
        <taxon>Bacteria</taxon>
        <taxon>Pseudomonadati</taxon>
        <taxon>Pseudomonadota</taxon>
        <taxon>Gammaproteobacteria</taxon>
        <taxon>Chromatiales</taxon>
        <taxon>Chromatiaceae</taxon>
        <taxon>Allochromatium</taxon>
    </lineage>
</organism>
<name>A0A850RP57_9GAMM</name>
<keyword evidence="1" id="KW-0812">Transmembrane</keyword>
<evidence type="ECO:0000313" key="4">
    <source>
        <dbReference type="Proteomes" id="UP000592294"/>
    </source>
</evidence>
<feature type="transmembrane region" description="Helical" evidence="1">
    <location>
        <begin position="12"/>
        <end position="32"/>
    </location>
</feature>
<dbReference type="Proteomes" id="UP000592294">
    <property type="component" value="Unassembled WGS sequence"/>
</dbReference>
<keyword evidence="1" id="KW-1133">Transmembrane helix</keyword>
<dbReference type="SMART" id="SM00327">
    <property type="entry name" value="VWA"/>
    <property type="match status" value="1"/>
</dbReference>
<dbReference type="InterPro" id="IPR036465">
    <property type="entry name" value="vWFA_dom_sf"/>
</dbReference>
<gene>
    <name evidence="3" type="ORF">HW932_15675</name>
</gene>
<feature type="domain" description="VWFA" evidence="2">
    <location>
        <begin position="98"/>
        <end position="304"/>
    </location>
</feature>